<name>A0ACB7XFM6_9ERIC</name>
<reference evidence="1 2" key="1">
    <citation type="journal article" date="2021" name="Hortic Res">
        <title>High-quality reference genome and annotation aids understanding of berry development for evergreen blueberry (Vaccinium darrowii).</title>
        <authorList>
            <person name="Yu J."/>
            <person name="Hulse-Kemp A.M."/>
            <person name="Babiker E."/>
            <person name="Staton M."/>
        </authorList>
    </citation>
    <scope>NUCLEOTIDE SEQUENCE [LARGE SCALE GENOMIC DNA]</scope>
    <source>
        <strain evidence="2">cv. NJ 8807/NJ 8810</strain>
        <tissue evidence="1">Young leaf</tissue>
    </source>
</reference>
<proteinExistence type="predicted"/>
<evidence type="ECO:0000313" key="1">
    <source>
        <dbReference type="EMBL" id="KAH7839403.1"/>
    </source>
</evidence>
<organism evidence="1 2">
    <name type="scientific">Vaccinium darrowii</name>
    <dbReference type="NCBI Taxonomy" id="229202"/>
    <lineage>
        <taxon>Eukaryota</taxon>
        <taxon>Viridiplantae</taxon>
        <taxon>Streptophyta</taxon>
        <taxon>Embryophyta</taxon>
        <taxon>Tracheophyta</taxon>
        <taxon>Spermatophyta</taxon>
        <taxon>Magnoliopsida</taxon>
        <taxon>eudicotyledons</taxon>
        <taxon>Gunneridae</taxon>
        <taxon>Pentapetalae</taxon>
        <taxon>asterids</taxon>
        <taxon>Ericales</taxon>
        <taxon>Ericaceae</taxon>
        <taxon>Vaccinioideae</taxon>
        <taxon>Vaccinieae</taxon>
        <taxon>Vaccinium</taxon>
    </lineage>
</organism>
<dbReference type="EMBL" id="CM037160">
    <property type="protein sequence ID" value="KAH7839403.1"/>
    <property type="molecule type" value="Genomic_DNA"/>
</dbReference>
<dbReference type="Proteomes" id="UP000828048">
    <property type="component" value="Chromosome 10"/>
</dbReference>
<accession>A0ACB7XFM6</accession>
<sequence length="452" mass="50909">MPEVHEVLFEEDNVDRGMGEDKVYYNCDTDDSDLDIDIPLTDDSDYDDILFDKYTEKEDLTDQENCGNNDLFDSDNEMEDQANIDEVYVEGMRCDYESEELITGESESETENEDNQSNDTLKISKFEVFKPIDKAENLRFTIGMLFSSLEQLKTAITEYDVHGRYEVERSTVQKSPTFKRLYICFDACKKGFAACRPVIGIDGCHLKGLYGGILLAAVGRDPNEEYFPLAFAVVEAENKDSWMWFISLLLDDVGSDRTYTFTSDQQKNAEDYTSEYYTVETYKRAYAPLIYPTNGSNLWEATGHPPLLPPPLRRPTGRPKKNLERENQMNPRKVQNLEGVAPLWCVRDVEGQATIREHVTDWLEARKTCLGNLQVNKDRGGIRVGTRGGRRGGLRGGHTVSQRVGHTAPCNELSSHPPTSVAQAQCSIPTSSSTPTSPSINKSTKGKPLPQP</sequence>
<protein>
    <submittedName>
        <fullName evidence="1">Uncharacterized protein</fullName>
    </submittedName>
</protein>
<keyword evidence="2" id="KW-1185">Reference proteome</keyword>
<evidence type="ECO:0000313" key="2">
    <source>
        <dbReference type="Proteomes" id="UP000828048"/>
    </source>
</evidence>
<comment type="caution">
    <text evidence="1">The sequence shown here is derived from an EMBL/GenBank/DDBJ whole genome shotgun (WGS) entry which is preliminary data.</text>
</comment>
<gene>
    <name evidence="1" type="ORF">Vadar_003713</name>
</gene>